<reference evidence="2 3" key="1">
    <citation type="journal article" date="2018" name="Mol. Biol. Evol.">
        <title>Analysis of the draft genome of the red seaweed Gracilariopsis chorda provides insights into genome size evolution in Rhodophyta.</title>
        <authorList>
            <person name="Lee J."/>
            <person name="Yang E.C."/>
            <person name="Graf L."/>
            <person name="Yang J.H."/>
            <person name="Qiu H."/>
            <person name="Zel Zion U."/>
            <person name="Chan C.X."/>
            <person name="Stephens T.G."/>
            <person name="Weber A.P.M."/>
            <person name="Boo G.H."/>
            <person name="Boo S.M."/>
            <person name="Kim K.M."/>
            <person name="Shin Y."/>
            <person name="Jung M."/>
            <person name="Lee S.J."/>
            <person name="Yim H.S."/>
            <person name="Lee J.H."/>
            <person name="Bhattacharya D."/>
            <person name="Yoon H.S."/>
        </authorList>
    </citation>
    <scope>NUCLEOTIDE SEQUENCE [LARGE SCALE GENOMIC DNA]</scope>
    <source>
        <strain evidence="2 3">SKKU-2015</strain>
        <tissue evidence="2">Whole body</tissue>
    </source>
</reference>
<keyword evidence="3" id="KW-1185">Reference proteome</keyword>
<organism evidence="2 3">
    <name type="scientific">Gracilariopsis chorda</name>
    <dbReference type="NCBI Taxonomy" id="448386"/>
    <lineage>
        <taxon>Eukaryota</taxon>
        <taxon>Rhodophyta</taxon>
        <taxon>Florideophyceae</taxon>
        <taxon>Rhodymeniophycidae</taxon>
        <taxon>Gracilariales</taxon>
        <taxon>Gracilariaceae</taxon>
        <taxon>Gracilariopsis</taxon>
    </lineage>
</organism>
<accession>A0A2V3IJX1</accession>
<evidence type="ECO:0000313" key="2">
    <source>
        <dbReference type="EMBL" id="PXF42349.1"/>
    </source>
</evidence>
<protein>
    <submittedName>
        <fullName evidence="2">Uncharacterized protein</fullName>
    </submittedName>
</protein>
<dbReference type="Proteomes" id="UP000247409">
    <property type="component" value="Unassembled WGS sequence"/>
</dbReference>
<evidence type="ECO:0000256" key="1">
    <source>
        <dbReference type="SAM" id="MobiDB-lite"/>
    </source>
</evidence>
<proteinExistence type="predicted"/>
<dbReference type="AlphaFoldDB" id="A0A2V3IJX1"/>
<dbReference type="EMBL" id="NBIV01000166">
    <property type="protein sequence ID" value="PXF42349.1"/>
    <property type="molecule type" value="Genomic_DNA"/>
</dbReference>
<feature type="region of interest" description="Disordered" evidence="1">
    <location>
        <begin position="1"/>
        <end position="24"/>
    </location>
</feature>
<name>A0A2V3IJX1_9FLOR</name>
<comment type="caution">
    <text evidence="2">The sequence shown here is derived from an EMBL/GenBank/DDBJ whole genome shotgun (WGS) entry which is preliminary data.</text>
</comment>
<sequence length="112" mass="12825">MPPLSGNHDFDQVNASFDSDNLLPPNERGEFAYIQPNLLDLPDQSVPAQRYPWEQDLPDESRELFASLFNKSLVLPLKKTLVSNQHAKPRLCCKQESYPLFLHRMEKSGLLS</sequence>
<gene>
    <name evidence="2" type="ORF">BWQ96_07869</name>
</gene>
<evidence type="ECO:0000313" key="3">
    <source>
        <dbReference type="Proteomes" id="UP000247409"/>
    </source>
</evidence>